<name>A0AAJ7WJB8_9ACAR</name>
<keyword evidence="2" id="KW-0472">Membrane</keyword>
<dbReference type="GeneID" id="114828370"/>
<evidence type="ECO:0000256" key="1">
    <source>
        <dbReference type="SAM" id="MobiDB-lite"/>
    </source>
</evidence>
<keyword evidence="2" id="KW-0812">Transmembrane</keyword>
<accession>A0AAJ7WJB8</accession>
<gene>
    <name evidence="4" type="primary">LOC114828370</name>
</gene>
<feature type="compositionally biased region" description="Acidic residues" evidence="1">
    <location>
        <begin position="174"/>
        <end position="197"/>
    </location>
</feature>
<keyword evidence="2" id="KW-1133">Transmembrane helix</keyword>
<keyword evidence="3" id="KW-1185">Reference proteome</keyword>
<dbReference type="RefSeq" id="XP_028968058.1">
    <property type="nucleotide sequence ID" value="XM_029112225.1"/>
</dbReference>
<evidence type="ECO:0000313" key="3">
    <source>
        <dbReference type="Proteomes" id="UP000694867"/>
    </source>
</evidence>
<proteinExistence type="predicted"/>
<evidence type="ECO:0000313" key="4">
    <source>
        <dbReference type="RefSeq" id="XP_028968058.1"/>
    </source>
</evidence>
<feature type="region of interest" description="Disordered" evidence="1">
    <location>
        <begin position="1"/>
        <end position="53"/>
    </location>
</feature>
<dbReference type="AlphaFoldDB" id="A0AAJ7WJB8"/>
<feature type="region of interest" description="Disordered" evidence="1">
    <location>
        <begin position="130"/>
        <end position="259"/>
    </location>
</feature>
<dbReference type="KEGG" id="goe:114828370"/>
<feature type="compositionally biased region" description="Polar residues" evidence="1">
    <location>
        <begin position="8"/>
        <end position="23"/>
    </location>
</feature>
<dbReference type="Proteomes" id="UP000694867">
    <property type="component" value="Unplaced"/>
</dbReference>
<sequence length="638" mass="70234">MPPPGSPQVGNWVSGLESSTPSSPVGGGLGRRGGPRGRLDDSEESLNSASVGGGGCPSNGCGNWLLLVTTTALLALVVLLVASLLQLIMASGHPHNNYINNGGLIPFPQLSVEAILNKILVWIRRNSTMSIPPTKEEGNNLPDESDEDSRRYLQDRRLLTNPSMTYPEPPASEATDDPTTEEDPNSTEESGETDDAENQGPPIFDDYPTRTSTLRPIDILKGILKDNRTTSTTTPSNREAEKHHTTEASIPTRRPQPTASPARELWCHVYANAGLRDDQLRQLADQCTYLLVDGEVHLQGSGLMPKVMSDAQMLNRLRGAMPSSVKILLATKDFDSGFDRLLEIDDNEPMASDDEQRVRSTSGTPAISPKRKQAFDAVIGLLKRYQVQGLALRELDSAKHYNQGDKGERAQLRARWAVLYMQMAEYLAEKGFEHAFLVKPSLERYREYSLRNIVNEGLGPVLLTSGALRAATSTLCVSPFKWVRDKRVITQTKVLKEAKDYFGKTWKRNLVFAVAPFVTNCRVYNKTAVYNCTRSYYSEFCKHASRGMLIEGTMRYGAESDCFSAQTRQDDGQVILWTGMGPMSGQFIRSLGQSRGLMMYNAFADDKEGLCGFGPFPLLKAVHDALQGKGGFDSGRGL</sequence>
<feature type="compositionally biased region" description="Basic and acidic residues" evidence="1">
    <location>
        <begin position="148"/>
        <end position="158"/>
    </location>
</feature>
<reference evidence="4" key="1">
    <citation type="submission" date="2025-08" db="UniProtKB">
        <authorList>
            <consortium name="RefSeq"/>
        </authorList>
    </citation>
    <scope>IDENTIFICATION</scope>
</reference>
<organism evidence="3 4">
    <name type="scientific">Galendromus occidentalis</name>
    <name type="common">western predatory mite</name>
    <dbReference type="NCBI Taxonomy" id="34638"/>
    <lineage>
        <taxon>Eukaryota</taxon>
        <taxon>Metazoa</taxon>
        <taxon>Ecdysozoa</taxon>
        <taxon>Arthropoda</taxon>
        <taxon>Chelicerata</taxon>
        <taxon>Arachnida</taxon>
        <taxon>Acari</taxon>
        <taxon>Parasitiformes</taxon>
        <taxon>Mesostigmata</taxon>
        <taxon>Gamasina</taxon>
        <taxon>Phytoseioidea</taxon>
        <taxon>Phytoseiidae</taxon>
        <taxon>Typhlodrominae</taxon>
        <taxon>Galendromus</taxon>
    </lineage>
</organism>
<feature type="transmembrane region" description="Helical" evidence="2">
    <location>
        <begin position="64"/>
        <end position="85"/>
    </location>
</feature>
<evidence type="ECO:0000256" key="2">
    <source>
        <dbReference type="SAM" id="Phobius"/>
    </source>
</evidence>
<protein>
    <submittedName>
        <fullName evidence="4">Uncharacterized protein LOC114828370</fullName>
    </submittedName>
</protein>